<feature type="transmembrane region" description="Helical" evidence="1">
    <location>
        <begin position="51"/>
        <end position="70"/>
    </location>
</feature>
<dbReference type="CDD" id="cd01949">
    <property type="entry name" value="GGDEF"/>
    <property type="match status" value="1"/>
</dbReference>
<dbReference type="OrthoDB" id="9804951at2"/>
<accession>A0A2P4EZZ1</accession>
<feature type="domain" description="PAC" evidence="3">
    <location>
        <begin position="157"/>
        <end position="209"/>
    </location>
</feature>
<proteinExistence type="predicted"/>
<evidence type="ECO:0000313" key="7">
    <source>
        <dbReference type="Proteomes" id="UP000243451"/>
    </source>
</evidence>
<evidence type="ECO:0000256" key="1">
    <source>
        <dbReference type="SAM" id="Phobius"/>
    </source>
</evidence>
<dbReference type="SMART" id="SM00052">
    <property type="entry name" value="EAL"/>
    <property type="match status" value="1"/>
</dbReference>
<dbReference type="InterPro" id="IPR043128">
    <property type="entry name" value="Rev_trsase/Diguanyl_cyclase"/>
</dbReference>
<dbReference type="PANTHER" id="PTHR44757">
    <property type="entry name" value="DIGUANYLATE CYCLASE DGCP"/>
    <property type="match status" value="1"/>
</dbReference>
<dbReference type="SUPFAM" id="SSF55073">
    <property type="entry name" value="Nucleotide cyclase"/>
    <property type="match status" value="1"/>
</dbReference>
<comment type="caution">
    <text evidence="6">The sequence shown here is derived from an EMBL/GenBank/DDBJ whole genome shotgun (WGS) entry which is preliminary data.</text>
</comment>
<name>A0A2P4EZZ1_9GAMM</name>
<dbReference type="InterPro" id="IPR000700">
    <property type="entry name" value="PAS-assoc_C"/>
</dbReference>
<dbReference type="Gene3D" id="3.30.70.270">
    <property type="match status" value="1"/>
</dbReference>
<dbReference type="PANTHER" id="PTHR44757:SF2">
    <property type="entry name" value="BIOFILM ARCHITECTURE MAINTENANCE PROTEIN MBAA"/>
    <property type="match status" value="1"/>
</dbReference>
<dbReference type="PROSITE" id="PS50883">
    <property type="entry name" value="EAL"/>
    <property type="match status" value="1"/>
</dbReference>
<dbReference type="SMART" id="SM00267">
    <property type="entry name" value="GGDEF"/>
    <property type="match status" value="1"/>
</dbReference>
<dbReference type="PROSITE" id="PS50112">
    <property type="entry name" value="PAS"/>
    <property type="match status" value="1"/>
</dbReference>
<dbReference type="EMBL" id="PPSK01000001">
    <property type="protein sequence ID" value="POB06324.1"/>
    <property type="molecule type" value="Genomic_DNA"/>
</dbReference>
<keyword evidence="1" id="KW-0472">Membrane</keyword>
<feature type="domain" description="PAS" evidence="2">
    <location>
        <begin position="213"/>
        <end position="252"/>
    </location>
</feature>
<dbReference type="InterPro" id="IPR000014">
    <property type="entry name" value="PAS"/>
</dbReference>
<protein>
    <submittedName>
        <fullName evidence="6">GGDEF domain-containing protein</fullName>
    </submittedName>
</protein>
<dbReference type="PROSITE" id="PS50113">
    <property type="entry name" value="PAC"/>
    <property type="match status" value="1"/>
</dbReference>
<evidence type="ECO:0000259" key="3">
    <source>
        <dbReference type="PROSITE" id="PS50113"/>
    </source>
</evidence>
<reference evidence="6 7" key="1">
    <citation type="submission" date="2018-01" db="EMBL/GenBank/DDBJ databases">
        <title>Draft genome of the type strain Pseudomonas oceani DSM 100277 isolated from the deep water in Okinawa trough, northwestern Pacific Ocean.</title>
        <authorList>
            <person name="Gomila M."/>
            <person name="Mulet M."/>
            <person name="Garcia-Valdes E."/>
            <person name="Lalucat J."/>
        </authorList>
    </citation>
    <scope>NUCLEOTIDE SEQUENCE [LARGE SCALE GENOMIC DNA]</scope>
    <source>
        <strain evidence="6 7">DSM 100277</strain>
    </source>
</reference>
<dbReference type="Pfam" id="PF08447">
    <property type="entry name" value="PAS_3"/>
    <property type="match status" value="1"/>
</dbReference>
<dbReference type="InterPro" id="IPR001610">
    <property type="entry name" value="PAC"/>
</dbReference>
<evidence type="ECO:0000313" key="6">
    <source>
        <dbReference type="EMBL" id="POB06324.1"/>
    </source>
</evidence>
<dbReference type="CDD" id="cd01948">
    <property type="entry name" value="EAL"/>
    <property type="match status" value="1"/>
</dbReference>
<gene>
    <name evidence="6" type="ORF">C1949_00870</name>
</gene>
<dbReference type="NCBIfam" id="TIGR00254">
    <property type="entry name" value="GGDEF"/>
    <property type="match status" value="1"/>
</dbReference>
<dbReference type="SMART" id="SM00086">
    <property type="entry name" value="PAC"/>
    <property type="match status" value="2"/>
</dbReference>
<dbReference type="AlphaFoldDB" id="A0A2P4EZZ1"/>
<sequence>MHRCPGMNSNSSAWMVTLSYVVVAIGWVLFSDSLLMMADAESQQRLQSIKGVAFVLATGGLLFFSVRYHLRRRRQQEEALKRSQERFNLALIGGNDGLWDWDVSSGEMYLSLRGRQILGLNQQGPLPNDWLALLHPEDREPARLALVRHLRGDTERLDLSYRVRQPDGRTAWIEAAGRAVRNNDGRATRMVGMLRDVSEQIEREQRLRQAGVMFDCTSEGMLICDVDQTILDVNNAFCKITGYEPGEVIGRQPRILASGRHDRTFYRQLWQQLHATGRWSGEVWNRRKNGEVYPQWQNIISVKDHRGELSHYVAVFADMSVIKRNQQEIDYLAHHDPLTKLPNRLLLNERLSTAIARARRQQSGLGLLFIDLDRFKGVNDSLGHSAGDHLLQLVTQRVQQLCEDGDTLARLSSDEFALLVERRAAVADMGKLAERILHLLQAPFELSGQLLHMSASIGLALFPDDGVDGAELLKNADSAMSLAKQRGRNGYAFYTQELTEQARRRLNLETDLHEAIALNQLRVYYQLQMDLGTGRPVGLEALVRWQHPTQGIIAPDEFLPVARNAGMMSDIDEFVLDEACLQLRHWLDAGYPLQSMAVNMSGYWMERGDVFGNVAAALRRYGLDPGCLELEVTEDEVMHFNDDGVLLLDRLAILGVGLAIDDFGTGYSSLLRLKRMPVNKLKIDRGFVTDLPGSDSDSAMARAIIALGKSLQLKVIAEGIESEEQQRVLHQFGCDLGQGYLYNRPLPASEIEKLLGEPAP</sequence>
<organism evidence="6 7">
    <name type="scientific">Halopseudomonas oceani</name>
    <dbReference type="NCBI Taxonomy" id="1708783"/>
    <lineage>
        <taxon>Bacteria</taxon>
        <taxon>Pseudomonadati</taxon>
        <taxon>Pseudomonadota</taxon>
        <taxon>Gammaproteobacteria</taxon>
        <taxon>Pseudomonadales</taxon>
        <taxon>Pseudomonadaceae</taxon>
        <taxon>Halopseudomonas</taxon>
    </lineage>
</organism>
<keyword evidence="1" id="KW-1133">Transmembrane helix</keyword>
<dbReference type="NCBIfam" id="TIGR00229">
    <property type="entry name" value="sensory_box"/>
    <property type="match status" value="2"/>
</dbReference>
<dbReference type="PROSITE" id="PS50887">
    <property type="entry name" value="GGDEF"/>
    <property type="match status" value="1"/>
</dbReference>
<dbReference type="Proteomes" id="UP000243451">
    <property type="component" value="Unassembled WGS sequence"/>
</dbReference>
<dbReference type="Gene3D" id="3.30.450.20">
    <property type="entry name" value="PAS domain"/>
    <property type="match status" value="2"/>
</dbReference>
<evidence type="ECO:0000259" key="5">
    <source>
        <dbReference type="PROSITE" id="PS50887"/>
    </source>
</evidence>
<dbReference type="Pfam" id="PF13426">
    <property type="entry name" value="PAS_9"/>
    <property type="match status" value="1"/>
</dbReference>
<dbReference type="Pfam" id="PF00990">
    <property type="entry name" value="GGDEF"/>
    <property type="match status" value="1"/>
</dbReference>
<feature type="domain" description="EAL" evidence="4">
    <location>
        <begin position="505"/>
        <end position="759"/>
    </location>
</feature>
<dbReference type="InterPro" id="IPR035965">
    <property type="entry name" value="PAS-like_dom_sf"/>
</dbReference>
<dbReference type="Gene3D" id="3.20.20.450">
    <property type="entry name" value="EAL domain"/>
    <property type="match status" value="1"/>
</dbReference>
<dbReference type="InterPro" id="IPR013655">
    <property type="entry name" value="PAS_fold_3"/>
</dbReference>
<keyword evidence="1" id="KW-0812">Transmembrane</keyword>
<dbReference type="SMART" id="SM00091">
    <property type="entry name" value="PAS"/>
    <property type="match status" value="2"/>
</dbReference>
<dbReference type="SUPFAM" id="SSF55785">
    <property type="entry name" value="PYP-like sensor domain (PAS domain)"/>
    <property type="match status" value="2"/>
</dbReference>
<dbReference type="InterPro" id="IPR001633">
    <property type="entry name" value="EAL_dom"/>
</dbReference>
<feature type="domain" description="GGDEF" evidence="5">
    <location>
        <begin position="363"/>
        <end position="496"/>
    </location>
</feature>
<dbReference type="Pfam" id="PF00563">
    <property type="entry name" value="EAL"/>
    <property type="match status" value="1"/>
</dbReference>
<dbReference type="InterPro" id="IPR052155">
    <property type="entry name" value="Biofilm_reg_signaling"/>
</dbReference>
<dbReference type="InterPro" id="IPR029787">
    <property type="entry name" value="Nucleotide_cyclase"/>
</dbReference>
<evidence type="ECO:0000259" key="4">
    <source>
        <dbReference type="PROSITE" id="PS50883"/>
    </source>
</evidence>
<dbReference type="SUPFAM" id="SSF141868">
    <property type="entry name" value="EAL domain-like"/>
    <property type="match status" value="1"/>
</dbReference>
<dbReference type="CDD" id="cd00130">
    <property type="entry name" value="PAS"/>
    <property type="match status" value="2"/>
</dbReference>
<feature type="transmembrane region" description="Helical" evidence="1">
    <location>
        <begin position="12"/>
        <end position="30"/>
    </location>
</feature>
<evidence type="ECO:0000259" key="2">
    <source>
        <dbReference type="PROSITE" id="PS50112"/>
    </source>
</evidence>
<dbReference type="InterPro" id="IPR000160">
    <property type="entry name" value="GGDEF_dom"/>
</dbReference>
<keyword evidence="7" id="KW-1185">Reference proteome</keyword>
<dbReference type="InterPro" id="IPR035919">
    <property type="entry name" value="EAL_sf"/>
</dbReference>